<reference evidence="3 5" key="2">
    <citation type="submission" date="2019-10" db="EMBL/GenBank/DDBJ databases">
        <title>Genome sequencing of Lactobacillus fructivorans.</title>
        <authorList>
            <person name="Kim K."/>
        </authorList>
    </citation>
    <scope>NUCLEOTIDE SEQUENCE [LARGE SCALE GENOMIC DNA]</scope>
    <source>
        <strain evidence="3 5">LF543</strain>
    </source>
</reference>
<gene>
    <name evidence="3" type="ORF">LF543_03555</name>
    <name evidence="2" type="ORF">LfDm3_0062</name>
</gene>
<dbReference type="STRING" id="1614.IV37_GL000319"/>
<reference evidence="2 4" key="1">
    <citation type="submission" date="2014-06" db="EMBL/GenBank/DDBJ databases">
        <title>Functional and comparative genomic analyses of the Drosophila gut microbiota identify candidate symbiosis factors.</title>
        <authorList>
            <person name="Newell P.D."/>
            <person name="Chaston J.M."/>
            <person name="Douglas A.E."/>
        </authorList>
    </citation>
    <scope>NUCLEOTIDE SEQUENCE [LARGE SCALE GENOMIC DNA]</scope>
    <source>
        <strain evidence="2 4">DmCS_002</strain>
    </source>
</reference>
<evidence type="ECO:0000313" key="5">
    <source>
        <dbReference type="Proteomes" id="UP000327194"/>
    </source>
</evidence>
<evidence type="ECO:0000256" key="1">
    <source>
        <dbReference type="SAM" id="Phobius"/>
    </source>
</evidence>
<keyword evidence="1" id="KW-0812">Transmembrane</keyword>
<feature type="transmembrane region" description="Helical" evidence="1">
    <location>
        <begin position="12"/>
        <end position="29"/>
    </location>
</feature>
<protein>
    <submittedName>
        <fullName evidence="3">DUF2929 family protein</fullName>
    </submittedName>
</protein>
<sequence>MKTFAANLTGAFWGFVYGEIIGYIGSALVGAPYNWIQVGVIGAVVALIAFNGIRLISR</sequence>
<evidence type="ECO:0000313" key="4">
    <source>
        <dbReference type="Proteomes" id="UP000031397"/>
    </source>
</evidence>
<dbReference type="AlphaFoldDB" id="A0A0C1M0G5"/>
<dbReference type="InterPro" id="IPR021324">
    <property type="entry name" value="DUF2929"/>
</dbReference>
<dbReference type="OrthoDB" id="2300224at2"/>
<organism evidence="2 4">
    <name type="scientific">Fructilactobacillus fructivorans</name>
    <dbReference type="NCBI Taxonomy" id="1614"/>
    <lineage>
        <taxon>Bacteria</taxon>
        <taxon>Bacillati</taxon>
        <taxon>Bacillota</taxon>
        <taxon>Bacilli</taxon>
        <taxon>Lactobacillales</taxon>
        <taxon>Lactobacillaceae</taxon>
        <taxon>Fructilactobacillus</taxon>
    </lineage>
</organism>
<keyword evidence="1" id="KW-0472">Membrane</keyword>
<proteinExistence type="predicted"/>
<dbReference type="Pfam" id="PF11151">
    <property type="entry name" value="DUF2929"/>
    <property type="match status" value="1"/>
</dbReference>
<accession>A0A0C1M0G5</accession>
<dbReference type="Proteomes" id="UP000031397">
    <property type="component" value="Unassembled WGS sequence"/>
</dbReference>
<name>A0A0C1M0G5_9LACO</name>
<keyword evidence="1" id="KW-1133">Transmembrane helix</keyword>
<dbReference type="EMBL" id="JOJZ01000007">
    <property type="protein sequence ID" value="KID42610.1"/>
    <property type="molecule type" value="Genomic_DNA"/>
</dbReference>
<feature type="transmembrane region" description="Helical" evidence="1">
    <location>
        <begin position="35"/>
        <end position="56"/>
    </location>
</feature>
<evidence type="ECO:0000313" key="2">
    <source>
        <dbReference type="EMBL" id="KID42610.1"/>
    </source>
</evidence>
<evidence type="ECO:0000313" key="3">
    <source>
        <dbReference type="EMBL" id="QFX92689.1"/>
    </source>
</evidence>
<dbReference type="GeneID" id="74914019"/>
<dbReference type="EMBL" id="CP045562">
    <property type="protein sequence ID" value="QFX92689.1"/>
    <property type="molecule type" value="Genomic_DNA"/>
</dbReference>
<dbReference type="RefSeq" id="WP_010021395.1">
    <property type="nucleotide sequence ID" value="NZ_AZDS01000001.1"/>
</dbReference>
<dbReference type="PATRIC" id="fig|1614.10.peg.32"/>
<dbReference type="KEGG" id="lfv:LF543_03555"/>
<dbReference type="Proteomes" id="UP000327194">
    <property type="component" value="Chromosome"/>
</dbReference>
<keyword evidence="4" id="KW-1185">Reference proteome</keyword>